<protein>
    <submittedName>
        <fullName evidence="2">Uncharacterized protein</fullName>
    </submittedName>
</protein>
<dbReference type="AlphaFoldDB" id="A0A4Z2HYI4"/>
<name>A0A4Z2HYI4_9TELE</name>
<feature type="region of interest" description="Disordered" evidence="1">
    <location>
        <begin position="72"/>
        <end position="92"/>
    </location>
</feature>
<evidence type="ECO:0000313" key="3">
    <source>
        <dbReference type="Proteomes" id="UP000314294"/>
    </source>
</evidence>
<dbReference type="Proteomes" id="UP000314294">
    <property type="component" value="Unassembled WGS sequence"/>
</dbReference>
<sequence>MFITPPKHQRAEQTHPRHEVHSSSSVEQQRGHVDVAIEQGRGLGVILAGSDQQGDHLVMALLKGHRQRSEAVLRVRRQRSHSGWRGAAMHHR</sequence>
<keyword evidence="3" id="KW-1185">Reference proteome</keyword>
<proteinExistence type="predicted"/>
<comment type="caution">
    <text evidence="2">The sequence shown here is derived from an EMBL/GenBank/DDBJ whole genome shotgun (WGS) entry which is preliminary data.</text>
</comment>
<organism evidence="2 3">
    <name type="scientific">Liparis tanakae</name>
    <name type="common">Tanaka's snailfish</name>
    <dbReference type="NCBI Taxonomy" id="230148"/>
    <lineage>
        <taxon>Eukaryota</taxon>
        <taxon>Metazoa</taxon>
        <taxon>Chordata</taxon>
        <taxon>Craniata</taxon>
        <taxon>Vertebrata</taxon>
        <taxon>Euteleostomi</taxon>
        <taxon>Actinopterygii</taxon>
        <taxon>Neopterygii</taxon>
        <taxon>Teleostei</taxon>
        <taxon>Neoteleostei</taxon>
        <taxon>Acanthomorphata</taxon>
        <taxon>Eupercaria</taxon>
        <taxon>Perciformes</taxon>
        <taxon>Cottioidei</taxon>
        <taxon>Cottales</taxon>
        <taxon>Liparidae</taxon>
        <taxon>Liparis</taxon>
    </lineage>
</organism>
<evidence type="ECO:0000313" key="2">
    <source>
        <dbReference type="EMBL" id="TNN70600.1"/>
    </source>
</evidence>
<accession>A0A4Z2HYI4</accession>
<dbReference type="EMBL" id="SRLO01000161">
    <property type="protein sequence ID" value="TNN70600.1"/>
    <property type="molecule type" value="Genomic_DNA"/>
</dbReference>
<reference evidence="2 3" key="1">
    <citation type="submission" date="2019-03" db="EMBL/GenBank/DDBJ databases">
        <title>First draft genome of Liparis tanakae, snailfish: a comprehensive survey of snailfish specific genes.</title>
        <authorList>
            <person name="Kim W."/>
            <person name="Song I."/>
            <person name="Jeong J.-H."/>
            <person name="Kim D."/>
            <person name="Kim S."/>
            <person name="Ryu S."/>
            <person name="Song J.Y."/>
            <person name="Lee S.K."/>
        </authorList>
    </citation>
    <scope>NUCLEOTIDE SEQUENCE [LARGE SCALE GENOMIC DNA]</scope>
    <source>
        <tissue evidence="2">Muscle</tissue>
    </source>
</reference>
<evidence type="ECO:0000256" key="1">
    <source>
        <dbReference type="SAM" id="MobiDB-lite"/>
    </source>
</evidence>
<feature type="compositionally biased region" description="Basic and acidic residues" evidence="1">
    <location>
        <begin position="9"/>
        <end position="21"/>
    </location>
</feature>
<gene>
    <name evidence="2" type="ORF">EYF80_019184</name>
</gene>
<feature type="region of interest" description="Disordered" evidence="1">
    <location>
        <begin position="1"/>
        <end position="31"/>
    </location>
</feature>
<feature type="compositionally biased region" description="Basic residues" evidence="1">
    <location>
        <begin position="74"/>
        <end position="92"/>
    </location>
</feature>